<dbReference type="PANTHER" id="PTHR13061:SF29">
    <property type="entry name" value="GAMMA CARBONIC ANHYDRASE-LIKE 1, MITOCHONDRIAL-RELATED"/>
    <property type="match status" value="1"/>
</dbReference>
<dbReference type="EMBL" id="CAFBMB010000059">
    <property type="protein sequence ID" value="CAB4900131.1"/>
    <property type="molecule type" value="Genomic_DNA"/>
</dbReference>
<protein>
    <submittedName>
        <fullName evidence="1">Unannotated protein</fullName>
    </submittedName>
</protein>
<sequence>MDDQIIPLTGHDSPHVDGTAYVAPGARVIGNVTLSAHVGIWFNAVLRADSDAITIGAGSNIQDNVSCHGDPGFSLVVGRNVSVGHNAVLHGCTIEDDCLIGMGAIVMNGAVVGAGSLVAAGAIVLEGQQIPAGSLVAGVPAKVRRALTPDEQADIRRNAESYRARIALYRAT</sequence>
<dbReference type="Pfam" id="PF00132">
    <property type="entry name" value="Hexapep"/>
    <property type="match status" value="1"/>
</dbReference>
<accession>A0A6J7FWZ4</accession>
<reference evidence="1" key="1">
    <citation type="submission" date="2020-05" db="EMBL/GenBank/DDBJ databases">
        <authorList>
            <person name="Chiriac C."/>
            <person name="Salcher M."/>
            <person name="Ghai R."/>
            <person name="Kavagutti S V."/>
        </authorList>
    </citation>
    <scope>NUCLEOTIDE SEQUENCE</scope>
</reference>
<dbReference type="Gene3D" id="2.160.10.10">
    <property type="entry name" value="Hexapeptide repeat proteins"/>
    <property type="match status" value="1"/>
</dbReference>
<dbReference type="CDD" id="cd04645">
    <property type="entry name" value="LbH_gamma_CA_like"/>
    <property type="match status" value="1"/>
</dbReference>
<dbReference type="AlphaFoldDB" id="A0A6J7FWZ4"/>
<dbReference type="InterPro" id="IPR011004">
    <property type="entry name" value="Trimer_LpxA-like_sf"/>
</dbReference>
<dbReference type="InterPro" id="IPR001451">
    <property type="entry name" value="Hexapep"/>
</dbReference>
<proteinExistence type="predicted"/>
<dbReference type="InterPro" id="IPR047324">
    <property type="entry name" value="LbH_gamma_CA-like"/>
</dbReference>
<evidence type="ECO:0000313" key="1">
    <source>
        <dbReference type="EMBL" id="CAB4900131.1"/>
    </source>
</evidence>
<dbReference type="InterPro" id="IPR050484">
    <property type="entry name" value="Transf_Hexapept/Carb_Anhydrase"/>
</dbReference>
<organism evidence="1">
    <name type="scientific">freshwater metagenome</name>
    <dbReference type="NCBI Taxonomy" id="449393"/>
    <lineage>
        <taxon>unclassified sequences</taxon>
        <taxon>metagenomes</taxon>
        <taxon>ecological metagenomes</taxon>
    </lineage>
</organism>
<dbReference type="SUPFAM" id="SSF51161">
    <property type="entry name" value="Trimeric LpxA-like enzymes"/>
    <property type="match status" value="1"/>
</dbReference>
<gene>
    <name evidence="1" type="ORF">UFOPK3516_00894</name>
</gene>
<dbReference type="PANTHER" id="PTHR13061">
    <property type="entry name" value="DYNACTIN SUBUNIT P25"/>
    <property type="match status" value="1"/>
</dbReference>
<name>A0A6J7FWZ4_9ZZZZ</name>